<dbReference type="InterPro" id="IPR000160">
    <property type="entry name" value="GGDEF_dom"/>
</dbReference>
<protein>
    <recommendedName>
        <fullName evidence="2">diguanylate cyclase</fullName>
        <ecNumber evidence="2">2.7.7.65</ecNumber>
    </recommendedName>
</protein>
<dbReference type="InterPro" id="IPR029787">
    <property type="entry name" value="Nucleotide_cyclase"/>
</dbReference>
<sequence length="463" mass="52200">MDEYHKLAKLITYRLTGFRIDALYDQHALWGSFMQVPVTFKAVFLGALASLTCILAVDHLPERRTAIYPAPNLSAHNFVEPTASGQVSWTNEEKLHFQCNMISQEGYSNCGINISLKNDDKNFDLSEYDAIYLKAKLDSPEKWLRLFTDSWLNEYSTTNANAIQIAQALIRATDLTQGVTIDLRRISIPDWWIQRFTDAPIKYTYPHFSETTAIGLVLGAPMELGAHDIKLEEIAFVGRLITVEELYPILLAAWLAAFLLSVLLRFITIQKRLAQERLATQTLSQESEKYKKLSMTDPLTGVLNRNGLEAALSDFYKDLQENEQVTLLVLDLDHFKNINDKCGHDIGDLVLKRTAKTLQNNIRQSDYLARWGGEEFIIAVRNTEATGALILAETLRQRIAALDFAIDPSLKVTISIGITTFSANDEFEQAFKCADDALYQAKHKGRNCAVLGQEITAKKKKLA</sequence>
<evidence type="ECO:0000256" key="2">
    <source>
        <dbReference type="ARBA" id="ARBA00012528"/>
    </source>
</evidence>
<gene>
    <name evidence="6" type="ORF">MARGE09_P0145</name>
</gene>
<accession>A0AAN1WE64</accession>
<dbReference type="PANTHER" id="PTHR45138">
    <property type="entry name" value="REGULATORY COMPONENTS OF SENSORY TRANSDUCTION SYSTEM"/>
    <property type="match status" value="1"/>
</dbReference>
<dbReference type="FunFam" id="3.30.70.270:FF:000001">
    <property type="entry name" value="Diguanylate cyclase domain protein"/>
    <property type="match status" value="1"/>
</dbReference>
<dbReference type="CDD" id="cd01949">
    <property type="entry name" value="GGDEF"/>
    <property type="match status" value="1"/>
</dbReference>
<dbReference type="InterPro" id="IPR008979">
    <property type="entry name" value="Galactose-bd-like_sf"/>
</dbReference>
<dbReference type="Pfam" id="PF00990">
    <property type="entry name" value="GGDEF"/>
    <property type="match status" value="1"/>
</dbReference>
<comment type="cofactor">
    <cofactor evidence="1">
        <name>Mg(2+)</name>
        <dbReference type="ChEBI" id="CHEBI:18420"/>
    </cofactor>
</comment>
<evidence type="ECO:0000259" key="5">
    <source>
        <dbReference type="PROSITE" id="PS50887"/>
    </source>
</evidence>
<dbReference type="InterPro" id="IPR043128">
    <property type="entry name" value="Rev_trsase/Diguanyl_cyclase"/>
</dbReference>
<dbReference type="EMBL" id="AP023086">
    <property type="protein sequence ID" value="BCD95946.1"/>
    <property type="molecule type" value="Genomic_DNA"/>
</dbReference>
<keyword evidence="4" id="KW-1133">Transmembrane helix</keyword>
<reference evidence="6 7" key="1">
    <citation type="journal article" date="2022" name="IScience">
        <title>An ultrasensitive nanofiber-based assay for enzymatic hydrolysis and deep-sea microbial degradation of cellulose.</title>
        <authorList>
            <person name="Tsudome M."/>
            <person name="Tachioka M."/>
            <person name="Miyazaki M."/>
            <person name="Uchimura K."/>
            <person name="Tsuda M."/>
            <person name="Takaki Y."/>
            <person name="Deguchi S."/>
        </authorList>
    </citation>
    <scope>NUCLEOTIDE SEQUENCE [LARGE SCALE GENOMIC DNA]</scope>
    <source>
        <strain evidence="6 7">GE09</strain>
    </source>
</reference>
<evidence type="ECO:0000313" key="6">
    <source>
        <dbReference type="EMBL" id="BCD95946.1"/>
    </source>
</evidence>
<evidence type="ECO:0000256" key="1">
    <source>
        <dbReference type="ARBA" id="ARBA00001946"/>
    </source>
</evidence>
<name>A0AAN1WE64_9GAMM</name>
<dbReference type="GO" id="GO:0043709">
    <property type="term" value="P:cell adhesion involved in single-species biofilm formation"/>
    <property type="evidence" value="ECO:0007669"/>
    <property type="project" value="TreeGrafter"/>
</dbReference>
<dbReference type="GO" id="GO:0005886">
    <property type="term" value="C:plasma membrane"/>
    <property type="evidence" value="ECO:0007669"/>
    <property type="project" value="TreeGrafter"/>
</dbReference>
<keyword evidence="4" id="KW-0472">Membrane</keyword>
<dbReference type="EC" id="2.7.7.65" evidence="2"/>
<keyword evidence="4" id="KW-0812">Transmembrane</keyword>
<keyword evidence="6" id="KW-0548">Nucleotidyltransferase</keyword>
<organism evidence="6 7">
    <name type="scientific">Marinagarivorans cellulosilyticus</name>
    <dbReference type="NCBI Taxonomy" id="2721545"/>
    <lineage>
        <taxon>Bacteria</taxon>
        <taxon>Pseudomonadati</taxon>
        <taxon>Pseudomonadota</taxon>
        <taxon>Gammaproteobacteria</taxon>
        <taxon>Cellvibrionales</taxon>
        <taxon>Cellvibrionaceae</taxon>
        <taxon>Marinagarivorans</taxon>
    </lineage>
</organism>
<dbReference type="KEGG" id="marq:MARGE09_P0145"/>
<dbReference type="Proteomes" id="UP001320119">
    <property type="component" value="Chromosome"/>
</dbReference>
<feature type="domain" description="GGDEF" evidence="5">
    <location>
        <begin position="323"/>
        <end position="454"/>
    </location>
</feature>
<proteinExistence type="predicted"/>
<dbReference type="AlphaFoldDB" id="A0AAN1WE64"/>
<dbReference type="SUPFAM" id="SSF49785">
    <property type="entry name" value="Galactose-binding domain-like"/>
    <property type="match status" value="1"/>
</dbReference>
<dbReference type="SUPFAM" id="SSF55073">
    <property type="entry name" value="Nucleotide cyclase"/>
    <property type="match status" value="1"/>
</dbReference>
<comment type="catalytic activity">
    <reaction evidence="3">
        <text>2 GTP = 3',3'-c-di-GMP + 2 diphosphate</text>
        <dbReference type="Rhea" id="RHEA:24898"/>
        <dbReference type="ChEBI" id="CHEBI:33019"/>
        <dbReference type="ChEBI" id="CHEBI:37565"/>
        <dbReference type="ChEBI" id="CHEBI:58805"/>
        <dbReference type="EC" id="2.7.7.65"/>
    </reaction>
</comment>
<keyword evidence="7" id="KW-1185">Reference proteome</keyword>
<dbReference type="Gene3D" id="3.30.70.270">
    <property type="match status" value="1"/>
</dbReference>
<evidence type="ECO:0000256" key="4">
    <source>
        <dbReference type="SAM" id="Phobius"/>
    </source>
</evidence>
<dbReference type="GO" id="GO:1902201">
    <property type="term" value="P:negative regulation of bacterial-type flagellum-dependent cell motility"/>
    <property type="evidence" value="ECO:0007669"/>
    <property type="project" value="TreeGrafter"/>
</dbReference>
<feature type="transmembrane region" description="Helical" evidence="4">
    <location>
        <begin position="246"/>
        <end position="267"/>
    </location>
</feature>
<dbReference type="SMART" id="SM00267">
    <property type="entry name" value="GGDEF"/>
    <property type="match status" value="1"/>
</dbReference>
<dbReference type="InterPro" id="IPR050469">
    <property type="entry name" value="Diguanylate_Cyclase"/>
</dbReference>
<dbReference type="PROSITE" id="PS50887">
    <property type="entry name" value="GGDEF"/>
    <property type="match status" value="1"/>
</dbReference>
<evidence type="ECO:0000256" key="3">
    <source>
        <dbReference type="ARBA" id="ARBA00034247"/>
    </source>
</evidence>
<dbReference type="PANTHER" id="PTHR45138:SF9">
    <property type="entry name" value="DIGUANYLATE CYCLASE DGCM-RELATED"/>
    <property type="match status" value="1"/>
</dbReference>
<dbReference type="GO" id="GO:0052621">
    <property type="term" value="F:diguanylate cyclase activity"/>
    <property type="evidence" value="ECO:0007669"/>
    <property type="project" value="UniProtKB-EC"/>
</dbReference>
<evidence type="ECO:0000313" key="7">
    <source>
        <dbReference type="Proteomes" id="UP001320119"/>
    </source>
</evidence>
<keyword evidence="6" id="KW-0808">Transferase</keyword>
<dbReference type="NCBIfam" id="TIGR00254">
    <property type="entry name" value="GGDEF"/>
    <property type="match status" value="1"/>
</dbReference>